<evidence type="ECO:0000313" key="2">
    <source>
        <dbReference type="Proteomes" id="UP001595953"/>
    </source>
</evidence>
<gene>
    <name evidence="1" type="ORF">ACFO5O_05530</name>
</gene>
<sequence length="238" mass="27986">MRNFIILVFALIFLTSCGNDEKPKVIYPENGVIEIQELKKDSTRIEIADLPIHIDSTNYLIHPIGEYEIYYGSRSSYFSSSSYGSGSFSFSGYREYEISGNLYNLIFEDIESEKTRMLTDKNIRIKSVRFLNKIFEKTSKQILVYRVLDKDTNRDNKLNDSDISTLYISNIDGTKFTKLTAEFHELIDWDIVPIKNRLYFRSIEDSNRNGDFDKEDKISYQFIDLSDKEWKIKQYKPI</sequence>
<accession>A0ABV9N2R2</accession>
<evidence type="ECO:0008006" key="3">
    <source>
        <dbReference type="Google" id="ProtNLM"/>
    </source>
</evidence>
<dbReference type="PROSITE" id="PS51257">
    <property type="entry name" value="PROKAR_LIPOPROTEIN"/>
    <property type="match status" value="1"/>
</dbReference>
<organism evidence="1 2">
    <name type="scientific">Geojedonia litorea</name>
    <dbReference type="NCBI Taxonomy" id="1268269"/>
    <lineage>
        <taxon>Bacteria</taxon>
        <taxon>Pseudomonadati</taxon>
        <taxon>Bacteroidota</taxon>
        <taxon>Flavobacteriia</taxon>
        <taxon>Flavobacteriales</taxon>
        <taxon>Flavobacteriaceae</taxon>
        <taxon>Geojedonia</taxon>
    </lineage>
</organism>
<name>A0ABV9N2R2_9FLAO</name>
<dbReference type="EMBL" id="JBHSGP010000008">
    <property type="protein sequence ID" value="MFC4721769.1"/>
    <property type="molecule type" value="Genomic_DNA"/>
</dbReference>
<reference evidence="2" key="1">
    <citation type="journal article" date="2019" name="Int. J. Syst. Evol. Microbiol.">
        <title>The Global Catalogue of Microorganisms (GCM) 10K type strain sequencing project: providing services to taxonomists for standard genome sequencing and annotation.</title>
        <authorList>
            <consortium name="The Broad Institute Genomics Platform"/>
            <consortium name="The Broad Institute Genome Sequencing Center for Infectious Disease"/>
            <person name="Wu L."/>
            <person name="Ma J."/>
        </authorList>
    </citation>
    <scope>NUCLEOTIDE SEQUENCE [LARGE SCALE GENOMIC DNA]</scope>
    <source>
        <strain evidence="2">CCUG 63682</strain>
    </source>
</reference>
<protein>
    <recommendedName>
        <fullName evidence="3">DKNYY family protein</fullName>
    </recommendedName>
</protein>
<evidence type="ECO:0000313" key="1">
    <source>
        <dbReference type="EMBL" id="MFC4721769.1"/>
    </source>
</evidence>
<dbReference type="RefSeq" id="WP_387961706.1">
    <property type="nucleotide sequence ID" value="NZ_JBHSGP010000008.1"/>
</dbReference>
<keyword evidence="2" id="KW-1185">Reference proteome</keyword>
<proteinExistence type="predicted"/>
<comment type="caution">
    <text evidence="1">The sequence shown here is derived from an EMBL/GenBank/DDBJ whole genome shotgun (WGS) entry which is preliminary data.</text>
</comment>
<dbReference type="Proteomes" id="UP001595953">
    <property type="component" value="Unassembled WGS sequence"/>
</dbReference>